<dbReference type="OrthoDB" id="912794at2759"/>
<protein>
    <submittedName>
        <fullName evidence="1">Uncharacterized protein</fullName>
    </submittedName>
</protein>
<dbReference type="Proteomes" id="UP000886595">
    <property type="component" value="Unassembled WGS sequence"/>
</dbReference>
<organism evidence="1 2">
    <name type="scientific">Brassica carinata</name>
    <name type="common">Ethiopian mustard</name>
    <name type="synonym">Abyssinian cabbage</name>
    <dbReference type="NCBI Taxonomy" id="52824"/>
    <lineage>
        <taxon>Eukaryota</taxon>
        <taxon>Viridiplantae</taxon>
        <taxon>Streptophyta</taxon>
        <taxon>Embryophyta</taxon>
        <taxon>Tracheophyta</taxon>
        <taxon>Spermatophyta</taxon>
        <taxon>Magnoliopsida</taxon>
        <taxon>eudicotyledons</taxon>
        <taxon>Gunneridae</taxon>
        <taxon>Pentapetalae</taxon>
        <taxon>rosids</taxon>
        <taxon>malvids</taxon>
        <taxon>Brassicales</taxon>
        <taxon>Brassicaceae</taxon>
        <taxon>Brassiceae</taxon>
        <taxon>Brassica</taxon>
    </lineage>
</organism>
<evidence type="ECO:0000313" key="1">
    <source>
        <dbReference type="EMBL" id="KAG2246707.1"/>
    </source>
</evidence>
<dbReference type="EMBL" id="JAAMPC010000017">
    <property type="protein sequence ID" value="KAG2246707.1"/>
    <property type="molecule type" value="Genomic_DNA"/>
</dbReference>
<name>A0A8X7TLW7_BRACI</name>
<proteinExistence type="predicted"/>
<evidence type="ECO:0000313" key="2">
    <source>
        <dbReference type="Proteomes" id="UP000886595"/>
    </source>
</evidence>
<gene>
    <name evidence="1" type="ORF">Bca52824_086335</name>
</gene>
<reference evidence="1 2" key="1">
    <citation type="submission" date="2020-02" db="EMBL/GenBank/DDBJ databases">
        <authorList>
            <person name="Ma Q."/>
            <person name="Huang Y."/>
            <person name="Song X."/>
            <person name="Pei D."/>
        </authorList>
    </citation>
    <scope>NUCLEOTIDE SEQUENCE [LARGE SCALE GENOMIC DNA]</scope>
    <source>
        <strain evidence="1">Sxm20200214</strain>
        <tissue evidence="1">Leaf</tissue>
    </source>
</reference>
<sequence>MSECHDMDFRGNRASSQWKRKRNTEWLNRGLNQTNLVQEGQELFQSMRTRFGATQVIQHYGCIVDLLDKVGRLQEAIYGDTVMGEEIGKALLEMEGEQKKLGFECEDYVAFIKCEGKWVEVEKNHTKLILVVCKFNS</sequence>
<dbReference type="AlphaFoldDB" id="A0A8X7TLW7"/>
<keyword evidence="2" id="KW-1185">Reference proteome</keyword>
<accession>A0A8X7TLW7</accession>
<comment type="caution">
    <text evidence="1">The sequence shown here is derived from an EMBL/GenBank/DDBJ whole genome shotgun (WGS) entry which is preliminary data.</text>
</comment>